<sequence>MAELRVTELEMSLGRYDLLSIAHKVHIKALEKKATSARARLAAANGAIAALTSDVDQLRVTSDDYTEIVNTLQNALDIAMATAV</sequence>
<gene>
    <name evidence="1" type="ORF">LPJ61_004793</name>
</gene>
<proteinExistence type="predicted"/>
<organism evidence="1 2">
    <name type="scientific">Coemansia biformis</name>
    <dbReference type="NCBI Taxonomy" id="1286918"/>
    <lineage>
        <taxon>Eukaryota</taxon>
        <taxon>Fungi</taxon>
        <taxon>Fungi incertae sedis</taxon>
        <taxon>Zoopagomycota</taxon>
        <taxon>Kickxellomycotina</taxon>
        <taxon>Kickxellomycetes</taxon>
        <taxon>Kickxellales</taxon>
        <taxon>Kickxellaceae</taxon>
        <taxon>Coemansia</taxon>
    </lineage>
</organism>
<comment type="caution">
    <text evidence="1">The sequence shown here is derived from an EMBL/GenBank/DDBJ whole genome shotgun (WGS) entry which is preliminary data.</text>
</comment>
<dbReference type="EMBL" id="JANBOI010001247">
    <property type="protein sequence ID" value="KAJ1727050.1"/>
    <property type="molecule type" value="Genomic_DNA"/>
</dbReference>
<dbReference type="AlphaFoldDB" id="A0A9W7YAC2"/>
<evidence type="ECO:0000313" key="2">
    <source>
        <dbReference type="Proteomes" id="UP001143981"/>
    </source>
</evidence>
<accession>A0A9W7YAC2</accession>
<dbReference type="Proteomes" id="UP001143981">
    <property type="component" value="Unassembled WGS sequence"/>
</dbReference>
<keyword evidence="2" id="KW-1185">Reference proteome</keyword>
<dbReference type="Gene3D" id="1.20.5.340">
    <property type="match status" value="1"/>
</dbReference>
<evidence type="ECO:0000313" key="1">
    <source>
        <dbReference type="EMBL" id="KAJ1727050.1"/>
    </source>
</evidence>
<name>A0A9W7YAC2_9FUNG</name>
<protein>
    <submittedName>
        <fullName evidence="1">Uncharacterized protein</fullName>
    </submittedName>
</protein>
<reference evidence="1" key="1">
    <citation type="submission" date="2022-07" db="EMBL/GenBank/DDBJ databases">
        <title>Phylogenomic reconstructions and comparative analyses of Kickxellomycotina fungi.</title>
        <authorList>
            <person name="Reynolds N.K."/>
            <person name="Stajich J.E."/>
            <person name="Barry K."/>
            <person name="Grigoriev I.V."/>
            <person name="Crous P."/>
            <person name="Smith M.E."/>
        </authorList>
    </citation>
    <scope>NUCLEOTIDE SEQUENCE</scope>
    <source>
        <strain evidence="1">BCRC 34381</strain>
    </source>
</reference>